<keyword evidence="3" id="KW-1005">Bacterial flagellum biogenesis</keyword>
<dbReference type="GO" id="GO:0044780">
    <property type="term" value="P:bacterial-type flagellum assembly"/>
    <property type="evidence" value="ECO:0007669"/>
    <property type="project" value="InterPro"/>
</dbReference>
<dbReference type="AlphaFoldDB" id="A0AA49IXN2"/>
<dbReference type="InterPro" id="IPR036679">
    <property type="entry name" value="FlgN-like_sf"/>
</dbReference>
<name>A0AA49IXN2_9PROT</name>
<proteinExistence type="inferred from homology"/>
<comment type="similarity">
    <text evidence="2">Belongs to the FlgN family.</text>
</comment>
<dbReference type="EMBL" id="CP107246">
    <property type="protein sequence ID" value="WIM06747.1"/>
    <property type="molecule type" value="Genomic_DNA"/>
</dbReference>
<sequence>MPEAIEALRAFVDVLRREQALLTEGNIDALPPLTAEKTLLADRLNRMPPSPEPAFQDLAAEARTLNETNGKLIALRMQHNQQALSILMAAADPAITYGPDGQPRASGSRSFGKA</sequence>
<organism evidence="4">
    <name type="scientific">Candidatus Nitricoxidivorans perseverans</name>
    <dbReference type="NCBI Taxonomy" id="2975601"/>
    <lineage>
        <taxon>Bacteria</taxon>
        <taxon>Pseudomonadati</taxon>
        <taxon>Pseudomonadota</taxon>
        <taxon>Betaproteobacteria</taxon>
        <taxon>Nitrosomonadales</taxon>
        <taxon>Sterolibacteriaceae</taxon>
        <taxon>Candidatus Nitricoxidivorans</taxon>
    </lineage>
</organism>
<evidence type="ECO:0000256" key="3">
    <source>
        <dbReference type="ARBA" id="ARBA00022795"/>
    </source>
</evidence>
<dbReference type="Proteomes" id="UP001234916">
    <property type="component" value="Chromosome"/>
</dbReference>
<evidence type="ECO:0000313" key="4">
    <source>
        <dbReference type="EMBL" id="WIM06747.1"/>
    </source>
</evidence>
<dbReference type="Pfam" id="PF05130">
    <property type="entry name" value="FlgN"/>
    <property type="match status" value="1"/>
</dbReference>
<dbReference type="SUPFAM" id="SSF140566">
    <property type="entry name" value="FlgN-like"/>
    <property type="match status" value="1"/>
</dbReference>
<comment type="function">
    <text evidence="1">Required for the efficient initiation of filament assembly.</text>
</comment>
<dbReference type="KEGG" id="npv:OHM77_05635"/>
<gene>
    <name evidence="4" type="ORF">OHM77_05635</name>
</gene>
<keyword evidence="4" id="KW-0969">Cilium</keyword>
<dbReference type="InterPro" id="IPR007809">
    <property type="entry name" value="FlgN-like"/>
</dbReference>
<evidence type="ECO:0000256" key="1">
    <source>
        <dbReference type="ARBA" id="ARBA00002397"/>
    </source>
</evidence>
<keyword evidence="4" id="KW-0282">Flagellum</keyword>
<accession>A0AA49IXN2</accession>
<evidence type="ECO:0000256" key="2">
    <source>
        <dbReference type="ARBA" id="ARBA00007703"/>
    </source>
</evidence>
<keyword evidence="4" id="KW-0966">Cell projection</keyword>
<protein>
    <submittedName>
        <fullName evidence="4">Flagellar protein FlgN</fullName>
    </submittedName>
</protein>
<dbReference type="Gene3D" id="1.20.58.300">
    <property type="entry name" value="FlgN-like"/>
    <property type="match status" value="2"/>
</dbReference>
<reference evidence="4" key="1">
    <citation type="journal article" date="2023" name="Nat. Microbiol.">
        <title>Enrichment and characterization of a nitric oxide-reducing microbial community in a continuous bioreactor.</title>
        <authorList>
            <person name="Garrido-Amador P."/>
            <person name="Stortenbeker N."/>
            <person name="Wessels H.J.C.T."/>
            <person name="Speth D.R."/>
            <person name="Garcia-Heredia I."/>
            <person name="Kartal B."/>
        </authorList>
    </citation>
    <scope>NUCLEOTIDE SEQUENCE</scope>
    <source>
        <strain evidence="4">MAG1</strain>
    </source>
</reference>